<dbReference type="Proteomes" id="UP001180020">
    <property type="component" value="Unassembled WGS sequence"/>
</dbReference>
<name>A0AAV9EDE7_ACOCL</name>
<organism evidence="1 2">
    <name type="scientific">Acorus calamus</name>
    <name type="common">Sweet flag</name>
    <dbReference type="NCBI Taxonomy" id="4465"/>
    <lineage>
        <taxon>Eukaryota</taxon>
        <taxon>Viridiplantae</taxon>
        <taxon>Streptophyta</taxon>
        <taxon>Embryophyta</taxon>
        <taxon>Tracheophyta</taxon>
        <taxon>Spermatophyta</taxon>
        <taxon>Magnoliopsida</taxon>
        <taxon>Liliopsida</taxon>
        <taxon>Acoraceae</taxon>
        <taxon>Acorus</taxon>
    </lineage>
</organism>
<sequence length="177" mass="20486">MRLNIIFQDISNDHWQWRKSSEAVEQTGLSSRLLETVSGRSALVFHRRQPTLVSEMLGTKYHWNGNPWEFHIPQRAAAIWRALCMGLRALRTHVRKVAAPVSDNTKPTQWVWDESPYLTPHLNEVYYLLLPSPFAADTQRILIEYWGWVIGAGRGQPPYVQRLKLFGLDCIKHGLPN</sequence>
<dbReference type="EMBL" id="JAUJYO010000008">
    <property type="protein sequence ID" value="KAK1310815.1"/>
    <property type="molecule type" value="Genomic_DNA"/>
</dbReference>
<protein>
    <submittedName>
        <fullName evidence="1">Uncharacterized protein</fullName>
    </submittedName>
</protein>
<gene>
    <name evidence="1" type="ORF">QJS10_CPA08g00049</name>
</gene>
<proteinExistence type="predicted"/>
<dbReference type="AlphaFoldDB" id="A0AAV9EDE7"/>
<accession>A0AAV9EDE7</accession>
<keyword evidence="2" id="KW-1185">Reference proteome</keyword>
<evidence type="ECO:0000313" key="1">
    <source>
        <dbReference type="EMBL" id="KAK1310815.1"/>
    </source>
</evidence>
<evidence type="ECO:0000313" key="2">
    <source>
        <dbReference type="Proteomes" id="UP001180020"/>
    </source>
</evidence>
<reference evidence="1" key="1">
    <citation type="journal article" date="2023" name="Nat. Commun.">
        <title>Diploid and tetraploid genomes of Acorus and the evolution of monocots.</title>
        <authorList>
            <person name="Ma L."/>
            <person name="Liu K.W."/>
            <person name="Li Z."/>
            <person name="Hsiao Y.Y."/>
            <person name="Qi Y."/>
            <person name="Fu T."/>
            <person name="Tang G.D."/>
            <person name="Zhang D."/>
            <person name="Sun W.H."/>
            <person name="Liu D.K."/>
            <person name="Li Y."/>
            <person name="Chen G.Z."/>
            <person name="Liu X.D."/>
            <person name="Liao X.Y."/>
            <person name="Jiang Y.T."/>
            <person name="Yu X."/>
            <person name="Hao Y."/>
            <person name="Huang J."/>
            <person name="Zhao X.W."/>
            <person name="Ke S."/>
            <person name="Chen Y.Y."/>
            <person name="Wu W.L."/>
            <person name="Hsu J.L."/>
            <person name="Lin Y.F."/>
            <person name="Huang M.D."/>
            <person name="Li C.Y."/>
            <person name="Huang L."/>
            <person name="Wang Z.W."/>
            <person name="Zhao X."/>
            <person name="Zhong W.Y."/>
            <person name="Peng D.H."/>
            <person name="Ahmad S."/>
            <person name="Lan S."/>
            <person name="Zhang J.S."/>
            <person name="Tsai W.C."/>
            <person name="Van de Peer Y."/>
            <person name="Liu Z.J."/>
        </authorList>
    </citation>
    <scope>NUCLEOTIDE SEQUENCE</scope>
    <source>
        <strain evidence="1">CP</strain>
    </source>
</reference>
<comment type="caution">
    <text evidence="1">The sequence shown here is derived from an EMBL/GenBank/DDBJ whole genome shotgun (WGS) entry which is preliminary data.</text>
</comment>
<reference evidence="1" key="2">
    <citation type="submission" date="2023-06" db="EMBL/GenBank/DDBJ databases">
        <authorList>
            <person name="Ma L."/>
            <person name="Liu K.-W."/>
            <person name="Li Z."/>
            <person name="Hsiao Y.-Y."/>
            <person name="Qi Y."/>
            <person name="Fu T."/>
            <person name="Tang G."/>
            <person name="Zhang D."/>
            <person name="Sun W.-H."/>
            <person name="Liu D.-K."/>
            <person name="Li Y."/>
            <person name="Chen G.-Z."/>
            <person name="Liu X.-D."/>
            <person name="Liao X.-Y."/>
            <person name="Jiang Y.-T."/>
            <person name="Yu X."/>
            <person name="Hao Y."/>
            <person name="Huang J."/>
            <person name="Zhao X.-W."/>
            <person name="Ke S."/>
            <person name="Chen Y.-Y."/>
            <person name="Wu W.-L."/>
            <person name="Hsu J.-L."/>
            <person name="Lin Y.-F."/>
            <person name="Huang M.-D."/>
            <person name="Li C.-Y."/>
            <person name="Huang L."/>
            <person name="Wang Z.-W."/>
            <person name="Zhao X."/>
            <person name="Zhong W.-Y."/>
            <person name="Peng D.-H."/>
            <person name="Ahmad S."/>
            <person name="Lan S."/>
            <person name="Zhang J.-S."/>
            <person name="Tsai W.-C."/>
            <person name="Van De Peer Y."/>
            <person name="Liu Z.-J."/>
        </authorList>
    </citation>
    <scope>NUCLEOTIDE SEQUENCE</scope>
    <source>
        <strain evidence="1">CP</strain>
        <tissue evidence="1">Leaves</tissue>
    </source>
</reference>